<evidence type="ECO:0000256" key="2">
    <source>
        <dbReference type="ARBA" id="ARBA00005446"/>
    </source>
</evidence>
<dbReference type="Proteomes" id="UP000005203">
    <property type="component" value="Linkage group LG11"/>
</dbReference>
<feature type="region of interest" description="Disordered" evidence="14">
    <location>
        <begin position="466"/>
        <end position="485"/>
    </location>
</feature>
<comment type="similarity">
    <text evidence="2">Belongs to the helicase family. RecQ subfamily.</text>
</comment>
<feature type="domain" description="Helicase ATP-binding" evidence="16">
    <location>
        <begin position="857"/>
        <end position="1034"/>
    </location>
</feature>
<evidence type="ECO:0000256" key="6">
    <source>
        <dbReference type="ARBA" id="ARBA00022840"/>
    </source>
</evidence>
<dbReference type="InterPro" id="IPR027417">
    <property type="entry name" value="P-loop_NTPase"/>
</dbReference>
<feature type="domain" description="Helicase C-terminal" evidence="17">
    <location>
        <begin position="1056"/>
        <end position="1224"/>
    </location>
</feature>
<dbReference type="InterPro" id="IPR004589">
    <property type="entry name" value="DNA_helicase_ATP-dep_RecQ"/>
</dbReference>
<dbReference type="SMART" id="SM00490">
    <property type="entry name" value="HELICc"/>
    <property type="match status" value="1"/>
</dbReference>
<evidence type="ECO:0000313" key="19">
    <source>
        <dbReference type="Proteomes" id="UP000005203"/>
    </source>
</evidence>
<evidence type="ECO:0000259" key="17">
    <source>
        <dbReference type="PROSITE" id="PS51194"/>
    </source>
</evidence>
<feature type="region of interest" description="Disordered" evidence="14">
    <location>
        <begin position="493"/>
        <end position="550"/>
    </location>
</feature>
<dbReference type="SMART" id="SM00343">
    <property type="entry name" value="ZnF_C2HC"/>
    <property type="match status" value="1"/>
</dbReference>
<accession>A0A7M7MR77</accession>
<dbReference type="GO" id="GO:0003677">
    <property type="term" value="F:DNA binding"/>
    <property type="evidence" value="ECO:0007669"/>
    <property type="project" value="UniProtKB-KW"/>
</dbReference>
<dbReference type="CTD" id="53438"/>
<reference evidence="18" key="1">
    <citation type="submission" date="2021-01" db="UniProtKB">
        <authorList>
            <consortium name="EnsemblMetazoa"/>
        </authorList>
    </citation>
    <scope>IDENTIFICATION</scope>
    <source>
        <strain evidence="18">DH4</strain>
    </source>
</reference>
<dbReference type="GO" id="GO:0006260">
    <property type="term" value="P:DNA replication"/>
    <property type="evidence" value="ECO:0007669"/>
    <property type="project" value="InterPro"/>
</dbReference>
<keyword evidence="3" id="KW-0547">Nucleotide-binding</keyword>
<evidence type="ECO:0000313" key="18">
    <source>
        <dbReference type="EnsemblMetazoa" id="XP_026299698"/>
    </source>
</evidence>
<evidence type="ECO:0000256" key="4">
    <source>
        <dbReference type="ARBA" id="ARBA00022801"/>
    </source>
</evidence>
<keyword evidence="13" id="KW-0862">Zinc</keyword>
<dbReference type="GO" id="GO:0005694">
    <property type="term" value="C:chromosome"/>
    <property type="evidence" value="ECO:0007669"/>
    <property type="project" value="TreeGrafter"/>
</dbReference>
<organism evidence="18">
    <name type="scientific">Apis mellifera</name>
    <name type="common">Honeybee</name>
    <dbReference type="NCBI Taxonomy" id="7460"/>
    <lineage>
        <taxon>Eukaryota</taxon>
        <taxon>Metazoa</taxon>
        <taxon>Ecdysozoa</taxon>
        <taxon>Arthropoda</taxon>
        <taxon>Hexapoda</taxon>
        <taxon>Insecta</taxon>
        <taxon>Pterygota</taxon>
        <taxon>Neoptera</taxon>
        <taxon>Endopterygota</taxon>
        <taxon>Hymenoptera</taxon>
        <taxon>Apocrita</taxon>
        <taxon>Aculeata</taxon>
        <taxon>Apoidea</taxon>
        <taxon>Anthophila</taxon>
        <taxon>Apidae</taxon>
        <taxon>Apis</taxon>
    </lineage>
</organism>
<evidence type="ECO:0000256" key="11">
    <source>
        <dbReference type="ARBA" id="ARBA00034808"/>
    </source>
</evidence>
<dbReference type="GO" id="GO:0005737">
    <property type="term" value="C:cytoplasm"/>
    <property type="evidence" value="ECO:0007669"/>
    <property type="project" value="TreeGrafter"/>
</dbReference>
<comment type="subcellular location">
    <subcellularLocation>
        <location evidence="1">Nucleus</location>
    </subcellularLocation>
</comment>
<dbReference type="Pfam" id="PF11719">
    <property type="entry name" value="Drc1-Sld2"/>
    <property type="match status" value="1"/>
</dbReference>
<dbReference type="NCBIfam" id="TIGR00614">
    <property type="entry name" value="recQ_fam"/>
    <property type="match status" value="1"/>
</dbReference>
<evidence type="ECO:0000256" key="10">
    <source>
        <dbReference type="ARBA" id="ARBA00034617"/>
    </source>
</evidence>
<feature type="compositionally biased region" description="Basic and acidic residues" evidence="14">
    <location>
        <begin position="524"/>
        <end position="535"/>
    </location>
</feature>
<dbReference type="GO" id="GO:0008270">
    <property type="term" value="F:zinc ion binding"/>
    <property type="evidence" value="ECO:0007669"/>
    <property type="project" value="UniProtKB-KW"/>
</dbReference>
<comment type="catalytic activity">
    <reaction evidence="12">
        <text>ATP + H2O = ADP + phosphate + H(+)</text>
        <dbReference type="Rhea" id="RHEA:13065"/>
        <dbReference type="ChEBI" id="CHEBI:15377"/>
        <dbReference type="ChEBI" id="CHEBI:15378"/>
        <dbReference type="ChEBI" id="CHEBI:30616"/>
        <dbReference type="ChEBI" id="CHEBI:43474"/>
        <dbReference type="ChEBI" id="CHEBI:456216"/>
    </reaction>
</comment>
<evidence type="ECO:0000259" key="15">
    <source>
        <dbReference type="PROSITE" id="PS50158"/>
    </source>
</evidence>
<dbReference type="SMART" id="SM00487">
    <property type="entry name" value="DEXDc"/>
    <property type="match status" value="1"/>
</dbReference>
<keyword evidence="8" id="KW-0413">Isomerase</keyword>
<dbReference type="PANTHER" id="PTHR13710">
    <property type="entry name" value="DNA HELICASE RECQ FAMILY MEMBER"/>
    <property type="match status" value="1"/>
</dbReference>
<gene>
    <name evidence="20" type="primary">LOC410301</name>
</gene>
<dbReference type="SUPFAM" id="SSF52540">
    <property type="entry name" value="P-loop containing nucleoside triphosphate hydrolases"/>
    <property type="match status" value="1"/>
</dbReference>
<dbReference type="InterPro" id="IPR001650">
    <property type="entry name" value="Helicase_C-like"/>
</dbReference>
<proteinExistence type="inferred from homology"/>
<dbReference type="GO" id="GO:0043138">
    <property type="term" value="F:3'-5' DNA helicase activity"/>
    <property type="evidence" value="ECO:0007669"/>
    <property type="project" value="UniProtKB-EC"/>
</dbReference>
<evidence type="ECO:0000256" key="12">
    <source>
        <dbReference type="ARBA" id="ARBA00049360"/>
    </source>
</evidence>
<evidence type="ECO:0000259" key="16">
    <source>
        <dbReference type="PROSITE" id="PS51192"/>
    </source>
</evidence>
<dbReference type="InterPro" id="IPR011545">
    <property type="entry name" value="DEAD/DEAH_box_helicase_dom"/>
</dbReference>
<dbReference type="GO" id="GO:0009378">
    <property type="term" value="F:four-way junction helicase activity"/>
    <property type="evidence" value="ECO:0007669"/>
    <property type="project" value="TreeGrafter"/>
</dbReference>
<dbReference type="FunFam" id="3.40.50.300:FF:000772">
    <property type="entry name" value="ATP-dependent DNA helicase Q4"/>
    <property type="match status" value="1"/>
</dbReference>
<dbReference type="KEGG" id="ame:410301"/>
<dbReference type="PANTHER" id="PTHR13710:SF108">
    <property type="entry name" value="ATP-DEPENDENT DNA HELICASE Q4"/>
    <property type="match status" value="1"/>
</dbReference>
<evidence type="ECO:0000256" key="8">
    <source>
        <dbReference type="ARBA" id="ARBA00023235"/>
    </source>
</evidence>
<dbReference type="Pfam" id="PF00271">
    <property type="entry name" value="Helicase_C"/>
    <property type="match status" value="1"/>
</dbReference>
<sequence>MEILEDPVFKTEYQKYKIRVKLWESRFTAKHGRKPNKNDIKEADMKIKESYKMYWKLKTRALEETLIDISFSDEVENNIPTKTTMCTSPKEIKDENKSLKDNNKQIIENEKDKKDMENTNEKDVKNTNLQEIENMKKDTENIDPEKYQNQCQNQCNNVTIDEKECKNVKDVWGNHLQRNNEKMPKKKESLLIGKSSSFQLSQNKFTNSNFTKRNPRKSLSATKIKTKTEKDNDIISNALEQNTNKELNNKDNSNIIEETKSIFGESMKITYMESTSTVHSIGTVQQLIEGHTVNRNLNPGWLSRCAKQNNLEYPAFDSQRLSGTSDSGIESTESSIYSPKENVILSLPPKSFEISDEEDFVCNSDSEEGHKNKRIRNIKKEFSNQESYSSKRMCLENTSTLNKINVQTIHCIEDVNTIFNEEKCNVVLSKNNSTNNNINIQTNLLNNIDKCNEKIKHVPEIETNTYDEENAEKSSKERLVNHKIQRKFKHISSDDSDFENDEKEKKNKKNISKTKRITTRKNKSTKESSTKEIKTRTRKRSSRKKKDIQDEDDLFETDNVNHEITKSRNHEDKKSEIYGIETLEAVPRFAIYKNCQGDLIEQFAKSVSLKTNDLSSKSIIKPRGQLTDKEKLEKKIAEGKTNENFVRINLKKKVFVRGKKHFNFSKYKKNQWKQRKKDLGSSENSLAIADFVEKNSVSTCFKCQNIGHFAKNCPNVKNDDLIPINEIDESSQFPTLEEAEQMASQNAIIAHANRIDRLPEIPSFSSKMYESTVNEEIKDKTNDDDDLWEPIEDEEILCGHKIPDDLIQKLLPPEIGTVQPLYKLKDDQSCIETPSEVFDSLRKFGHTTFRHGQEKAIMRILSGQSTLVTLSTGSGKSLCYQLPAYLYSQYSTCITLVISPLVSLMDDQVTGVPSFLSAACLHTNQTQKVRDNTMKMIKQGKINILLISPEAVVAGEKSTGFGALLRELPPIAFACIDEAHCISQWSHNFRPSYLMVCRVLKEKLGVKTVLALTATARKATAESIVNHLGIQDGIAGIISDVPIPKNLLLTISKDENRDQALIKLLQSERFQECNSIIIYCTRREECVRIAGFLRISLQNVNNPEKPNNKISFIAEAYHAGLSAHRRKIVQKAFMNGQTRIVVATVAFGMGINKPDIRAVIHYNMPGSFENYIQEVGRAGRDGLTAHCHLFLNPTEDKDKLELRRHIYANGVDRHTIRRLLQKVFLSCSCSKLREKMANNRCPGHEVAIPVDDTVMALDISEEIISTLLCYLELHPKKFVSVLSSVYVRARVSSYNGSQGLKQAAQTSPPLAMAIALDLKNGISHEKDNVIEFPVVDVASAIGWDSGVVKSHLKNLEWKTVNGIPKRSTLSVKYDKLGLRVKAPGDLTELELDEALDALVYRVQSQESSALQQLETIGVTLHKFSVSSINECLIMNDNITNNSNRLKDVIRSYFDGEVLLDIDFNKQNIMENEAQIACDIRNLIVSYRDNNFTGRAVARIFHGIQSPNYPAYVWNKCRFWRIHLSCNFNVLCQIATKEILALR</sequence>
<keyword evidence="7" id="KW-0238">DNA-binding</keyword>
<evidence type="ECO:0000256" key="3">
    <source>
        <dbReference type="ARBA" id="ARBA00022741"/>
    </source>
</evidence>
<keyword evidence="4" id="KW-0378">Hydrolase</keyword>
<evidence type="ECO:0000313" key="20">
    <source>
        <dbReference type="RefSeq" id="XP_026299698.1"/>
    </source>
</evidence>
<keyword evidence="19" id="KW-1185">Reference proteome</keyword>
<dbReference type="SUPFAM" id="SSF57756">
    <property type="entry name" value="Retrovirus zinc finger-like domains"/>
    <property type="match status" value="1"/>
</dbReference>
<dbReference type="InterPro" id="IPR021110">
    <property type="entry name" value="DNA_rep_checkpnt_protein"/>
</dbReference>
<dbReference type="CDD" id="cd22289">
    <property type="entry name" value="RecQL4_SLD2_NTD"/>
    <property type="match status" value="1"/>
</dbReference>
<evidence type="ECO:0000256" key="7">
    <source>
        <dbReference type="ARBA" id="ARBA00023125"/>
    </source>
</evidence>
<keyword evidence="9" id="KW-0539">Nucleus</keyword>
<keyword evidence="13" id="KW-0863">Zinc-finger</keyword>
<dbReference type="Gene3D" id="3.40.50.300">
    <property type="entry name" value="P-loop containing nucleotide triphosphate hydrolases"/>
    <property type="match status" value="2"/>
</dbReference>
<dbReference type="InterPro" id="IPR001878">
    <property type="entry name" value="Znf_CCHC"/>
</dbReference>
<evidence type="ECO:0000256" key="14">
    <source>
        <dbReference type="SAM" id="MobiDB-lite"/>
    </source>
</evidence>
<dbReference type="EnsemblMetazoa" id="XM_026443913">
    <property type="protein sequence ID" value="XP_026299698"/>
    <property type="gene ID" value="LOC410301"/>
</dbReference>
<dbReference type="InterPro" id="IPR036875">
    <property type="entry name" value="Znf_CCHC_sf"/>
</dbReference>
<name>A0A7M7MR77_APIME</name>
<protein>
    <recommendedName>
        <fullName evidence="11">DNA 3'-5' helicase</fullName>
        <ecNumber evidence="11">5.6.2.4</ecNumber>
    </recommendedName>
</protein>
<dbReference type="Gene3D" id="1.10.10.1460">
    <property type="match status" value="1"/>
</dbReference>
<dbReference type="InterPro" id="IPR014001">
    <property type="entry name" value="Helicase_ATP-bd"/>
</dbReference>
<keyword evidence="5 20" id="KW-0347">Helicase</keyword>
<evidence type="ECO:0000256" key="1">
    <source>
        <dbReference type="ARBA" id="ARBA00004123"/>
    </source>
</evidence>
<dbReference type="GeneID" id="410301"/>
<dbReference type="Gene3D" id="4.10.60.10">
    <property type="entry name" value="Zinc finger, CCHC-type"/>
    <property type="match status" value="1"/>
</dbReference>
<dbReference type="Pfam" id="PF00270">
    <property type="entry name" value="DEAD"/>
    <property type="match status" value="1"/>
</dbReference>
<feature type="domain" description="CCHC-type" evidence="15">
    <location>
        <begin position="700"/>
        <end position="715"/>
    </location>
</feature>
<comment type="catalytic activity">
    <reaction evidence="10">
        <text>Couples ATP hydrolysis with the unwinding of duplex DNA by translocating in the 3'-5' direction.</text>
        <dbReference type="EC" id="5.6.2.4"/>
    </reaction>
</comment>
<accession>A0A8B8H7T3</accession>
<evidence type="ECO:0000256" key="9">
    <source>
        <dbReference type="ARBA" id="ARBA00023242"/>
    </source>
</evidence>
<dbReference type="GO" id="GO:0005634">
    <property type="term" value="C:nucleus"/>
    <property type="evidence" value="ECO:0007669"/>
    <property type="project" value="UniProtKB-SubCell"/>
</dbReference>
<dbReference type="OrthoDB" id="18781at2759"/>
<dbReference type="CDD" id="cd18794">
    <property type="entry name" value="SF2_C_RecQ"/>
    <property type="match status" value="1"/>
</dbReference>
<dbReference type="CDD" id="cd18018">
    <property type="entry name" value="DEXHc_RecQ4-like"/>
    <property type="match status" value="1"/>
</dbReference>
<dbReference type="GO" id="GO:0000724">
    <property type="term" value="P:double-strand break repair via homologous recombination"/>
    <property type="evidence" value="ECO:0007669"/>
    <property type="project" value="TreeGrafter"/>
</dbReference>
<dbReference type="PROSITE" id="PS51192">
    <property type="entry name" value="HELICASE_ATP_BIND_1"/>
    <property type="match status" value="1"/>
</dbReference>
<dbReference type="RefSeq" id="XP_026299698.1">
    <property type="nucleotide sequence ID" value="XM_026443913.1"/>
</dbReference>
<dbReference type="GO" id="GO:0005524">
    <property type="term" value="F:ATP binding"/>
    <property type="evidence" value="ECO:0007669"/>
    <property type="project" value="UniProtKB-KW"/>
</dbReference>
<keyword evidence="13" id="KW-0479">Metal-binding</keyword>
<feature type="compositionally biased region" description="Basic residues" evidence="14">
    <location>
        <begin position="536"/>
        <end position="546"/>
    </location>
</feature>
<keyword evidence="6" id="KW-0067">ATP-binding</keyword>
<evidence type="ECO:0000256" key="13">
    <source>
        <dbReference type="PROSITE-ProRule" id="PRU00047"/>
    </source>
</evidence>
<evidence type="ECO:0000256" key="5">
    <source>
        <dbReference type="ARBA" id="ARBA00022806"/>
    </source>
</evidence>
<feature type="compositionally biased region" description="Basic residues" evidence="14">
    <location>
        <begin position="506"/>
        <end position="523"/>
    </location>
</feature>
<dbReference type="Pfam" id="PF00098">
    <property type="entry name" value="zf-CCHC"/>
    <property type="match status" value="1"/>
</dbReference>
<dbReference type="EC" id="5.6.2.4" evidence="11"/>
<reference evidence="20" key="2">
    <citation type="submission" date="2025-04" db="UniProtKB">
        <authorList>
            <consortium name="RefSeq"/>
        </authorList>
    </citation>
    <scope>IDENTIFICATION</scope>
    <source>
        <strain evidence="20">DH4</strain>
        <tissue evidence="20">Whole body</tissue>
    </source>
</reference>
<dbReference type="GO" id="GO:0016787">
    <property type="term" value="F:hydrolase activity"/>
    <property type="evidence" value="ECO:0007669"/>
    <property type="project" value="UniProtKB-KW"/>
</dbReference>
<feature type="compositionally biased region" description="Basic and acidic residues" evidence="14">
    <location>
        <begin position="471"/>
        <end position="480"/>
    </location>
</feature>
<dbReference type="PROSITE" id="PS50158">
    <property type="entry name" value="ZF_CCHC"/>
    <property type="match status" value="1"/>
</dbReference>
<dbReference type="PROSITE" id="PS51194">
    <property type="entry name" value="HELICASE_CTER"/>
    <property type="match status" value="1"/>
</dbReference>